<accession>A0A444PXI3</accession>
<dbReference type="AlphaFoldDB" id="A0A444PXI3"/>
<proteinExistence type="predicted"/>
<gene>
    <name evidence="2" type="ORF">ELQ90_00755</name>
</gene>
<keyword evidence="1" id="KW-0812">Transmembrane</keyword>
<dbReference type="Proteomes" id="UP000288547">
    <property type="component" value="Unassembled WGS sequence"/>
</dbReference>
<feature type="transmembrane region" description="Helical" evidence="1">
    <location>
        <begin position="27"/>
        <end position="49"/>
    </location>
</feature>
<keyword evidence="3" id="KW-1185">Reference proteome</keyword>
<dbReference type="RefSeq" id="WP_128493364.1">
    <property type="nucleotide sequence ID" value="NZ_RZNB01000001.1"/>
</dbReference>
<evidence type="ECO:0000256" key="1">
    <source>
        <dbReference type="SAM" id="Phobius"/>
    </source>
</evidence>
<reference evidence="2 3" key="1">
    <citation type="submission" date="2018-12" db="EMBL/GenBank/DDBJ databases">
        <authorList>
            <person name="Li F."/>
        </authorList>
    </citation>
    <scope>NUCLEOTIDE SEQUENCE [LARGE SCALE GENOMIC DNA]</scope>
    <source>
        <strain evidence="2 3">11W25H-1</strain>
    </source>
</reference>
<organism evidence="2 3">
    <name type="scientific">Labedella phragmitis</name>
    <dbReference type="NCBI Taxonomy" id="2498849"/>
    <lineage>
        <taxon>Bacteria</taxon>
        <taxon>Bacillati</taxon>
        <taxon>Actinomycetota</taxon>
        <taxon>Actinomycetes</taxon>
        <taxon>Micrococcales</taxon>
        <taxon>Microbacteriaceae</taxon>
        <taxon>Labedella</taxon>
    </lineage>
</organism>
<keyword evidence="1" id="KW-0472">Membrane</keyword>
<comment type="caution">
    <text evidence="2">The sequence shown here is derived from an EMBL/GenBank/DDBJ whole genome shotgun (WGS) entry which is preliminary data.</text>
</comment>
<protein>
    <submittedName>
        <fullName evidence="2">Uncharacterized protein</fullName>
    </submittedName>
</protein>
<keyword evidence="1" id="KW-1133">Transmembrane helix</keyword>
<feature type="transmembrane region" description="Helical" evidence="1">
    <location>
        <begin position="105"/>
        <end position="125"/>
    </location>
</feature>
<feature type="transmembrane region" description="Helical" evidence="1">
    <location>
        <begin position="145"/>
        <end position="169"/>
    </location>
</feature>
<dbReference type="EMBL" id="RZNB01000001">
    <property type="protein sequence ID" value="RWZ52521.1"/>
    <property type="molecule type" value="Genomic_DNA"/>
</dbReference>
<feature type="transmembrane region" description="Helical" evidence="1">
    <location>
        <begin position="55"/>
        <end position="77"/>
    </location>
</feature>
<evidence type="ECO:0000313" key="3">
    <source>
        <dbReference type="Proteomes" id="UP000288547"/>
    </source>
</evidence>
<evidence type="ECO:0000313" key="2">
    <source>
        <dbReference type="EMBL" id="RWZ52521.1"/>
    </source>
</evidence>
<dbReference type="OrthoDB" id="9831868at2"/>
<sequence length="177" mass="19519">MNGVSVLQIAREQFYSLAPPSIARPGLAWLQLVWLVLSGLVGLAFGFTAPTRDPGASILAANAVFTALSVTMAMFFWPRAINMKADARFSATDERWHVYRLTTQLFWTVLVGILATGLAVIQLVIPDRLALWFGVVELELTSTVIQALSVGLTVYQVLLLAQSVFRLYAATYWMPRA</sequence>
<name>A0A444PXI3_9MICO</name>